<keyword evidence="2" id="KW-1185">Reference proteome</keyword>
<protein>
    <submittedName>
        <fullName evidence="1">Uncharacterized protein</fullName>
    </submittedName>
</protein>
<sequence length="275" mass="31254">MDSRKSWRIDLLNKSFQQLKDTEIQSFFSLSQSRVLGHHSIKGIKTQSLSSVYNGSISSNENDVSGSLLKSNTIRERKKANESILSSILSWSNMPDDFISFIDVKMNLKGAESNLVIYNSNGSDFPITVPVYCNLENLMWCKSYKFKLRLVNNKAMDMKRNSTKSSIAYSGNESPTSIYTSMDNQRLVRYSPATWNWGGLLEMSGTLHPKSKACFELKLICYTPGCIDLSNWELQVIPEINENSNSNHSFEDKNYQTIFDSTIISPESENCIWVL</sequence>
<dbReference type="EMBL" id="LSSN01002549">
    <property type="protein sequence ID" value="OMJ15805.1"/>
    <property type="molecule type" value="Genomic_DNA"/>
</dbReference>
<reference evidence="1 2" key="1">
    <citation type="submission" date="2017-01" db="EMBL/GenBank/DDBJ databases">
        <authorList>
            <person name="Mah S.A."/>
            <person name="Swanson W.J."/>
            <person name="Moy G.W."/>
            <person name="Vacquier V.D."/>
        </authorList>
    </citation>
    <scope>NUCLEOTIDE SEQUENCE [LARGE SCALE GENOMIC DNA]</scope>
    <source>
        <strain evidence="1 2">GSMNP</strain>
    </source>
</reference>
<dbReference type="STRING" id="133412.A0A1R1XMG5"/>
<evidence type="ECO:0000313" key="2">
    <source>
        <dbReference type="Proteomes" id="UP000187283"/>
    </source>
</evidence>
<gene>
    <name evidence="1" type="ORF">AYI70_g7020</name>
</gene>
<organism evidence="1 2">
    <name type="scientific">Smittium culicis</name>
    <dbReference type="NCBI Taxonomy" id="133412"/>
    <lineage>
        <taxon>Eukaryota</taxon>
        <taxon>Fungi</taxon>
        <taxon>Fungi incertae sedis</taxon>
        <taxon>Zoopagomycota</taxon>
        <taxon>Kickxellomycotina</taxon>
        <taxon>Harpellomycetes</taxon>
        <taxon>Harpellales</taxon>
        <taxon>Legeriomycetaceae</taxon>
        <taxon>Smittium</taxon>
    </lineage>
</organism>
<name>A0A1R1XMG5_9FUNG</name>
<evidence type="ECO:0000313" key="1">
    <source>
        <dbReference type="EMBL" id="OMJ15805.1"/>
    </source>
</evidence>
<accession>A0A1R1XMG5</accession>
<proteinExistence type="predicted"/>
<comment type="caution">
    <text evidence="1">The sequence shown here is derived from an EMBL/GenBank/DDBJ whole genome shotgun (WGS) entry which is preliminary data.</text>
</comment>
<dbReference type="AlphaFoldDB" id="A0A1R1XMG5"/>
<dbReference type="Proteomes" id="UP000187283">
    <property type="component" value="Unassembled WGS sequence"/>
</dbReference>